<dbReference type="AlphaFoldDB" id="A0A811JS70"/>
<dbReference type="InterPro" id="IPR027911">
    <property type="entry name" value="DUF4604"/>
</dbReference>
<dbReference type="Proteomes" id="UP000783686">
    <property type="component" value="Unassembled WGS sequence"/>
</dbReference>
<comment type="caution">
    <text evidence="3">The sequence shown here is derived from an EMBL/GenBank/DDBJ whole genome shotgun (WGS) entry which is preliminary data.</text>
</comment>
<feature type="domain" description="DUF4604" evidence="2">
    <location>
        <begin position="21"/>
        <end position="148"/>
    </location>
</feature>
<proteinExistence type="predicted"/>
<organism evidence="3 4">
    <name type="scientific">Bursaphelenchus okinawaensis</name>
    <dbReference type="NCBI Taxonomy" id="465554"/>
    <lineage>
        <taxon>Eukaryota</taxon>
        <taxon>Metazoa</taxon>
        <taxon>Ecdysozoa</taxon>
        <taxon>Nematoda</taxon>
        <taxon>Chromadorea</taxon>
        <taxon>Rhabditida</taxon>
        <taxon>Tylenchina</taxon>
        <taxon>Tylenchomorpha</taxon>
        <taxon>Aphelenchoidea</taxon>
        <taxon>Aphelenchoididae</taxon>
        <taxon>Bursaphelenchus</taxon>
    </lineage>
</organism>
<evidence type="ECO:0000259" key="2">
    <source>
        <dbReference type="Pfam" id="PF15377"/>
    </source>
</evidence>
<protein>
    <recommendedName>
        <fullName evidence="2">DUF4604 domain-containing protein</fullName>
    </recommendedName>
</protein>
<name>A0A811JS70_9BILA</name>
<feature type="region of interest" description="Disordered" evidence="1">
    <location>
        <begin position="100"/>
        <end position="163"/>
    </location>
</feature>
<dbReference type="InterPro" id="IPR040219">
    <property type="entry name" value="KIAA1143-like"/>
</dbReference>
<feature type="region of interest" description="Disordered" evidence="1">
    <location>
        <begin position="45"/>
        <end position="81"/>
    </location>
</feature>
<dbReference type="EMBL" id="CAJFDH010000001">
    <property type="protein sequence ID" value="CAD5206284.1"/>
    <property type="molecule type" value="Genomic_DNA"/>
</dbReference>
<sequence>MSRNNKGAGDGKKLTYKEKSSITYVQNNDPPFLRKIKEKFGYQEPTVEDKFFEEGGEDSEESPGFSGDPDDIRNLKKEDRPQIVVLNPEKHVSEVELDEEVKKKREEEDKEKIEKGMITFKKPVKRAAAEDENTTTDEKKKKEDTTKQVIQSRLLSFGDEEDE</sequence>
<accession>A0A811JS70</accession>
<dbReference type="PANTHER" id="PTHR31195">
    <property type="entry name" value="GEO02494P1"/>
    <property type="match status" value="1"/>
</dbReference>
<keyword evidence="4" id="KW-1185">Reference proteome</keyword>
<dbReference type="EMBL" id="CAJFCW020000001">
    <property type="protein sequence ID" value="CAG9081156.1"/>
    <property type="molecule type" value="Genomic_DNA"/>
</dbReference>
<dbReference type="Pfam" id="PF15377">
    <property type="entry name" value="DUF4604"/>
    <property type="match status" value="1"/>
</dbReference>
<evidence type="ECO:0000313" key="3">
    <source>
        <dbReference type="EMBL" id="CAD5206284.1"/>
    </source>
</evidence>
<dbReference type="OrthoDB" id="10043580at2759"/>
<evidence type="ECO:0000313" key="4">
    <source>
        <dbReference type="Proteomes" id="UP000614601"/>
    </source>
</evidence>
<feature type="compositionally biased region" description="Basic and acidic residues" evidence="1">
    <location>
        <begin position="100"/>
        <end position="115"/>
    </location>
</feature>
<evidence type="ECO:0000256" key="1">
    <source>
        <dbReference type="SAM" id="MobiDB-lite"/>
    </source>
</evidence>
<dbReference type="Proteomes" id="UP000614601">
    <property type="component" value="Unassembled WGS sequence"/>
</dbReference>
<dbReference type="PANTHER" id="PTHR31195:SF2">
    <property type="entry name" value="GEO02494P1"/>
    <property type="match status" value="1"/>
</dbReference>
<feature type="compositionally biased region" description="Basic and acidic residues" evidence="1">
    <location>
        <begin position="136"/>
        <end position="146"/>
    </location>
</feature>
<gene>
    <name evidence="3" type="ORF">BOKJ2_LOCUS968</name>
</gene>
<feature type="compositionally biased region" description="Basic and acidic residues" evidence="1">
    <location>
        <begin position="70"/>
        <end position="81"/>
    </location>
</feature>
<reference evidence="3" key="1">
    <citation type="submission" date="2020-09" db="EMBL/GenBank/DDBJ databases">
        <authorList>
            <person name="Kikuchi T."/>
        </authorList>
    </citation>
    <scope>NUCLEOTIDE SEQUENCE</scope>
    <source>
        <strain evidence="3">SH1</strain>
    </source>
</reference>